<accession>A0ABN2X004</accession>
<feature type="region of interest" description="Disordered" evidence="1">
    <location>
        <begin position="263"/>
        <end position="314"/>
    </location>
</feature>
<evidence type="ECO:0000313" key="3">
    <source>
        <dbReference type="Proteomes" id="UP001500897"/>
    </source>
</evidence>
<dbReference type="Proteomes" id="UP001500897">
    <property type="component" value="Unassembled WGS sequence"/>
</dbReference>
<evidence type="ECO:0000256" key="1">
    <source>
        <dbReference type="SAM" id="MobiDB-lite"/>
    </source>
</evidence>
<dbReference type="EMBL" id="BAAANS010000023">
    <property type="protein sequence ID" value="GAA2102117.1"/>
    <property type="molecule type" value="Genomic_DNA"/>
</dbReference>
<proteinExistence type="predicted"/>
<sequence>MADETVWIDLDEVEAAAKKILGLLDELTGPANQLAAKVKQVQATVYGTDQVGKAIQGGSSSVGGLAEHQEQVLQGIGVLIQNATAVGQNLQSMAARHRANEDQQATALGGIMGDGTMPAGPGLASAGTYLSGGATVGTPGYESSLPLGQATPGEPVLTPGQDIWAAPVSGQLTSQIAATPDNLPHARAGAELLTPDNLPHARTGATLLTGEHLPLARPEMVEATPAMQGTPALHTLPRETVEATPALHVLPRETEQLPAFPVGAPAPPPPIEGLGNIDPDGGYQSAETPDLDYNPPPPPPYLGPGMWAPTGHGV</sequence>
<keyword evidence="3" id="KW-1185">Reference proteome</keyword>
<reference evidence="2 3" key="1">
    <citation type="journal article" date="2019" name="Int. J. Syst. Evol. Microbiol.">
        <title>The Global Catalogue of Microorganisms (GCM) 10K type strain sequencing project: providing services to taxonomists for standard genome sequencing and annotation.</title>
        <authorList>
            <consortium name="The Broad Institute Genomics Platform"/>
            <consortium name="The Broad Institute Genome Sequencing Center for Infectious Disease"/>
            <person name="Wu L."/>
            <person name="Ma J."/>
        </authorList>
    </citation>
    <scope>NUCLEOTIDE SEQUENCE [LARGE SCALE GENOMIC DNA]</scope>
    <source>
        <strain evidence="2 3">JCM 14559</strain>
    </source>
</reference>
<evidence type="ECO:0008006" key="4">
    <source>
        <dbReference type="Google" id="ProtNLM"/>
    </source>
</evidence>
<organism evidence="2 3">
    <name type="scientific">Kitasatospora saccharophila</name>
    <dbReference type="NCBI Taxonomy" id="407973"/>
    <lineage>
        <taxon>Bacteria</taxon>
        <taxon>Bacillati</taxon>
        <taxon>Actinomycetota</taxon>
        <taxon>Actinomycetes</taxon>
        <taxon>Kitasatosporales</taxon>
        <taxon>Streptomycetaceae</taxon>
        <taxon>Kitasatospora</taxon>
    </lineage>
</organism>
<evidence type="ECO:0000313" key="2">
    <source>
        <dbReference type="EMBL" id="GAA2102117.1"/>
    </source>
</evidence>
<name>A0ABN2X004_9ACTN</name>
<gene>
    <name evidence="2" type="ORF">GCM10009759_36390</name>
</gene>
<dbReference type="RefSeq" id="WP_344553287.1">
    <property type="nucleotide sequence ID" value="NZ_BAAANS010000023.1"/>
</dbReference>
<protein>
    <recommendedName>
        <fullName evidence="4">WXG100 family type VII secretion target</fullName>
    </recommendedName>
</protein>
<comment type="caution">
    <text evidence="2">The sequence shown here is derived from an EMBL/GenBank/DDBJ whole genome shotgun (WGS) entry which is preliminary data.</text>
</comment>